<evidence type="ECO:0000256" key="1">
    <source>
        <dbReference type="ARBA" id="ARBA00004442"/>
    </source>
</evidence>
<name>F2IEK4_FLUTR</name>
<dbReference type="AlphaFoldDB" id="F2IEK4"/>
<dbReference type="Proteomes" id="UP000007463">
    <property type="component" value="Chromosome"/>
</dbReference>
<dbReference type="OrthoDB" id="9811587at2"/>
<evidence type="ECO:0000313" key="10">
    <source>
        <dbReference type="Proteomes" id="UP000007463"/>
    </source>
</evidence>
<keyword evidence="7" id="KW-0998">Cell outer membrane</keyword>
<evidence type="ECO:0000256" key="3">
    <source>
        <dbReference type="ARBA" id="ARBA00022448"/>
    </source>
</evidence>
<feature type="coiled-coil region" evidence="8">
    <location>
        <begin position="341"/>
        <end position="379"/>
    </location>
</feature>
<reference evidence="10" key="2">
    <citation type="submission" date="2011-02" db="EMBL/GenBank/DDBJ databases">
        <title>The complete genome of Fluviicola taffensis DSM 16823.</title>
        <authorList>
            <consortium name="US DOE Joint Genome Institute (JGI-PGF)"/>
            <person name="Lucas S."/>
            <person name="Copeland A."/>
            <person name="Lapidus A."/>
            <person name="Bruce D."/>
            <person name="Goodwin L."/>
            <person name="Pitluck S."/>
            <person name="Kyrpides N."/>
            <person name="Mavromatis K."/>
            <person name="Ivanova N."/>
            <person name="Mikhailova N."/>
            <person name="Pagani I."/>
            <person name="Chertkov O."/>
            <person name="Detter J.C."/>
            <person name="Han C."/>
            <person name="Tapia R."/>
            <person name="Land M."/>
            <person name="Hauser L."/>
            <person name="Markowitz V."/>
            <person name="Cheng J.-F."/>
            <person name="Hugenholtz P."/>
            <person name="Woyke T."/>
            <person name="Wu D."/>
            <person name="Tindall B."/>
            <person name="Pomrenke H.G."/>
            <person name="Brambilla E."/>
            <person name="Klenk H.-P."/>
            <person name="Eisen J.A."/>
        </authorList>
    </citation>
    <scope>NUCLEOTIDE SEQUENCE [LARGE SCALE GENOMIC DNA]</scope>
    <source>
        <strain evidence="10">DSM 16823 / RW262 / RW262</strain>
    </source>
</reference>
<dbReference type="STRING" id="755732.Fluta_2558"/>
<comment type="similarity">
    <text evidence="2">Belongs to the outer membrane factor (OMF) (TC 1.B.17) family.</text>
</comment>
<dbReference type="GO" id="GO:0015288">
    <property type="term" value="F:porin activity"/>
    <property type="evidence" value="ECO:0007669"/>
    <property type="project" value="TreeGrafter"/>
</dbReference>
<dbReference type="InterPro" id="IPR051906">
    <property type="entry name" value="TolC-like"/>
</dbReference>
<dbReference type="GO" id="GO:1990281">
    <property type="term" value="C:efflux pump complex"/>
    <property type="evidence" value="ECO:0007669"/>
    <property type="project" value="TreeGrafter"/>
</dbReference>
<protein>
    <submittedName>
        <fullName evidence="9">Outer membrane efflux protein</fullName>
    </submittedName>
</protein>
<gene>
    <name evidence="9" type="ordered locus">Fluta_2558</name>
</gene>
<dbReference type="GO" id="GO:0009279">
    <property type="term" value="C:cell outer membrane"/>
    <property type="evidence" value="ECO:0007669"/>
    <property type="project" value="UniProtKB-SubCell"/>
</dbReference>
<dbReference type="HOGENOM" id="CLU_012817_10_3_10"/>
<keyword evidence="6" id="KW-0472">Membrane</keyword>
<dbReference type="Gene3D" id="1.20.1600.10">
    <property type="entry name" value="Outer membrane efflux proteins (OEP)"/>
    <property type="match status" value="1"/>
</dbReference>
<keyword evidence="10" id="KW-1185">Reference proteome</keyword>
<dbReference type="InterPro" id="IPR003423">
    <property type="entry name" value="OMP_efflux"/>
</dbReference>
<dbReference type="PANTHER" id="PTHR30026:SF20">
    <property type="entry name" value="OUTER MEMBRANE PROTEIN TOLC"/>
    <property type="match status" value="1"/>
</dbReference>
<evidence type="ECO:0000313" key="9">
    <source>
        <dbReference type="EMBL" id="AEA44543.1"/>
    </source>
</evidence>
<accession>F2IEK4</accession>
<comment type="subcellular location">
    <subcellularLocation>
        <location evidence="1">Cell outer membrane</location>
    </subcellularLocation>
</comment>
<dbReference type="GO" id="GO:0015562">
    <property type="term" value="F:efflux transmembrane transporter activity"/>
    <property type="evidence" value="ECO:0007669"/>
    <property type="project" value="InterPro"/>
</dbReference>
<dbReference type="eggNOG" id="COG1538">
    <property type="taxonomic scope" value="Bacteria"/>
</dbReference>
<evidence type="ECO:0000256" key="6">
    <source>
        <dbReference type="ARBA" id="ARBA00023136"/>
    </source>
</evidence>
<dbReference type="SUPFAM" id="SSF56954">
    <property type="entry name" value="Outer membrane efflux proteins (OEP)"/>
    <property type="match status" value="1"/>
</dbReference>
<proteinExistence type="inferred from homology"/>
<dbReference type="PANTHER" id="PTHR30026">
    <property type="entry name" value="OUTER MEMBRANE PROTEIN TOLC"/>
    <property type="match status" value="1"/>
</dbReference>
<keyword evidence="8" id="KW-0175">Coiled coil</keyword>
<keyword evidence="4" id="KW-1134">Transmembrane beta strand</keyword>
<evidence type="ECO:0000256" key="5">
    <source>
        <dbReference type="ARBA" id="ARBA00022692"/>
    </source>
</evidence>
<dbReference type="Pfam" id="PF02321">
    <property type="entry name" value="OEP"/>
    <property type="match status" value="2"/>
</dbReference>
<evidence type="ECO:0000256" key="2">
    <source>
        <dbReference type="ARBA" id="ARBA00007613"/>
    </source>
</evidence>
<keyword evidence="3" id="KW-0813">Transport</keyword>
<evidence type="ECO:0000256" key="4">
    <source>
        <dbReference type="ARBA" id="ARBA00022452"/>
    </source>
</evidence>
<sequence length="452" mass="51216" precursor="true">MITMGRKIILLVAISISMFLHATVWSQAVLDKYIQQGLDSNLVLKQRSIQLEKALLTLTTAKSNFLPSVNFNASYTTAQGGRYADLPLGDMLNPVYTTLNQMTGTNAFPQIENQQINFLPTNFYDTYIRTSVPLLNMDIIANKRIQQQKVELSNLDMQVYARELVKNIKVSYYNVILASKSVDIYEANKKVLEQNVALNEALIKQGKGLKVNLLKAQTELMKMNTSISTAKNQLKNAQAYFNFLINRPLDSDISLEETVSATPQLEITEKREEIQLINQSIEVQESVLKMNKNYWVPKVNAFLDLGSQGQDWEVSKKSAYYMFGISASIPIYNGSRNQQQVKQTKYEIETAKLQLDQVSQQLELQRQQALRNVLNAQENWETAKVQLEASNQYFALVSGANREGLTSQLEFIDASNQVTNAELFVLIQYQNYLSSLAELERAAATYPLNINN</sequence>
<evidence type="ECO:0000256" key="7">
    <source>
        <dbReference type="ARBA" id="ARBA00023237"/>
    </source>
</evidence>
<reference evidence="9 10" key="1">
    <citation type="journal article" date="2011" name="Stand. Genomic Sci.">
        <title>Complete genome sequence of the gliding freshwater bacterium Fluviicola taffensis type strain (RW262).</title>
        <authorList>
            <person name="Woyke T."/>
            <person name="Chertkov O."/>
            <person name="Lapidus A."/>
            <person name="Nolan M."/>
            <person name="Lucas S."/>
            <person name="Del Rio T.G."/>
            <person name="Tice H."/>
            <person name="Cheng J.F."/>
            <person name="Tapia R."/>
            <person name="Han C."/>
            <person name="Goodwin L."/>
            <person name="Pitluck S."/>
            <person name="Liolios K."/>
            <person name="Pagani I."/>
            <person name="Ivanova N."/>
            <person name="Huntemann M."/>
            <person name="Mavromatis K."/>
            <person name="Mikhailova N."/>
            <person name="Pati A."/>
            <person name="Chen A."/>
            <person name="Palaniappan K."/>
            <person name="Land M."/>
            <person name="Hauser L."/>
            <person name="Brambilla E.M."/>
            <person name="Rohde M."/>
            <person name="Mwirichia R."/>
            <person name="Sikorski J."/>
            <person name="Tindall B.J."/>
            <person name="Goker M."/>
            <person name="Bristow J."/>
            <person name="Eisen J.A."/>
            <person name="Markowitz V."/>
            <person name="Hugenholtz P."/>
            <person name="Klenk H.P."/>
            <person name="Kyrpides N.C."/>
        </authorList>
    </citation>
    <scope>NUCLEOTIDE SEQUENCE [LARGE SCALE GENOMIC DNA]</scope>
    <source>
        <strain evidence="10">DSM 16823 / RW262 / RW262</strain>
    </source>
</reference>
<evidence type="ECO:0000256" key="8">
    <source>
        <dbReference type="SAM" id="Coils"/>
    </source>
</evidence>
<dbReference type="EMBL" id="CP002542">
    <property type="protein sequence ID" value="AEA44543.1"/>
    <property type="molecule type" value="Genomic_DNA"/>
</dbReference>
<keyword evidence="5" id="KW-0812">Transmembrane</keyword>
<dbReference type="KEGG" id="fte:Fluta_2558"/>
<organism evidence="9 10">
    <name type="scientific">Fluviicola taffensis (strain DSM 16823 / NCIMB 13979 / RW262)</name>
    <dbReference type="NCBI Taxonomy" id="755732"/>
    <lineage>
        <taxon>Bacteria</taxon>
        <taxon>Pseudomonadati</taxon>
        <taxon>Bacteroidota</taxon>
        <taxon>Flavobacteriia</taxon>
        <taxon>Flavobacteriales</taxon>
        <taxon>Crocinitomicaceae</taxon>
        <taxon>Fluviicola</taxon>
    </lineage>
</organism>